<sequence>MPTLQAIIASKYFERLRQSKDVDAEKIAQLEELFASGKKIKVDELVKVFSAPAGNDIT</sequence>
<proteinExistence type="predicted"/>
<name>A0A1C3XIK8_9BRAD</name>
<keyword evidence="2" id="KW-1185">Reference proteome</keyword>
<organism evidence="1 2">
    <name type="scientific">Bradyrhizobium shewense</name>
    <dbReference type="NCBI Taxonomy" id="1761772"/>
    <lineage>
        <taxon>Bacteria</taxon>
        <taxon>Pseudomonadati</taxon>
        <taxon>Pseudomonadota</taxon>
        <taxon>Alphaproteobacteria</taxon>
        <taxon>Hyphomicrobiales</taxon>
        <taxon>Nitrobacteraceae</taxon>
        <taxon>Bradyrhizobium</taxon>
    </lineage>
</organism>
<gene>
    <name evidence="1" type="ORF">GA0061098_1016159</name>
</gene>
<dbReference type="EMBL" id="FMAI01000016">
    <property type="protein sequence ID" value="SCB52093.1"/>
    <property type="molecule type" value="Genomic_DNA"/>
</dbReference>
<dbReference type="Proteomes" id="UP000199184">
    <property type="component" value="Unassembled WGS sequence"/>
</dbReference>
<protein>
    <submittedName>
        <fullName evidence="1">Uncharacterized protein</fullName>
    </submittedName>
</protein>
<reference evidence="2" key="1">
    <citation type="submission" date="2016-08" db="EMBL/GenBank/DDBJ databases">
        <authorList>
            <person name="Varghese N."/>
            <person name="Submissions Spin"/>
        </authorList>
    </citation>
    <scope>NUCLEOTIDE SEQUENCE [LARGE SCALE GENOMIC DNA]</scope>
    <source>
        <strain evidence="2">ERR11</strain>
    </source>
</reference>
<evidence type="ECO:0000313" key="1">
    <source>
        <dbReference type="EMBL" id="SCB52093.1"/>
    </source>
</evidence>
<accession>A0A1C3XIK8</accession>
<dbReference type="AlphaFoldDB" id="A0A1C3XIK8"/>
<evidence type="ECO:0000313" key="2">
    <source>
        <dbReference type="Proteomes" id="UP000199184"/>
    </source>
</evidence>